<evidence type="ECO:0000313" key="4">
    <source>
        <dbReference type="Proteomes" id="UP000077926"/>
    </source>
</evidence>
<evidence type="ECO:0000259" key="1">
    <source>
        <dbReference type="Pfam" id="PF00534"/>
    </source>
</evidence>
<organism evidence="3 4">
    <name type="scientific">Peribacillus muralis</name>
    <dbReference type="NCBI Taxonomy" id="264697"/>
    <lineage>
        <taxon>Bacteria</taxon>
        <taxon>Bacillati</taxon>
        <taxon>Bacillota</taxon>
        <taxon>Bacilli</taxon>
        <taxon>Bacillales</taxon>
        <taxon>Bacillaceae</taxon>
        <taxon>Peribacillus</taxon>
    </lineage>
</organism>
<dbReference type="PANTHER" id="PTHR12526:SF637">
    <property type="entry name" value="GLYCOSYLTRANSFERASE EPSF-RELATED"/>
    <property type="match status" value="1"/>
</dbReference>
<dbReference type="Pfam" id="PF00534">
    <property type="entry name" value="Glycos_transf_1"/>
    <property type="match status" value="1"/>
</dbReference>
<sequence length="387" mass="42924">MNILITTIFDYPHEGGLSSHITTLKKGLISRGHTVDVLSFSQLPPLKKKMLAQAPGFLLNKMKQGSGQLFNDKQRQKILAGSIKSLNKHYDVINAQDIFATLASIESGIPTVQTVHGYYSFEAVSRGALLPDSEEDLTIRELERKAYRSAAKVVTVDQRIKDYIHHLAHIEAETIKNFIDVTAFKPESAKREQTRQAFQIPLHKKMLFVPRRMTEKNGVIYPLLALPEVLETYEDTVLVYAGTGEQLTRLKETAARLKLTDSVLFIGSVPFENMHNLYEASDIVLIPSVHSHGVEEATSISALEAMSCRSPVIASAIGGLKEIIVDGEDGILVEEKNTKALAQSVLTVLHDPQFASALASKARLKMESEYSHLSAAKRFEIAYNEVL</sequence>
<feature type="domain" description="Glycosyltransferase subfamily 4-like N-terminal" evidence="2">
    <location>
        <begin position="15"/>
        <end position="181"/>
    </location>
</feature>
<dbReference type="PANTHER" id="PTHR12526">
    <property type="entry name" value="GLYCOSYLTRANSFERASE"/>
    <property type="match status" value="1"/>
</dbReference>
<dbReference type="EMBL" id="CP017080">
    <property type="protein sequence ID" value="AOH57131.1"/>
    <property type="molecule type" value="Genomic_DNA"/>
</dbReference>
<dbReference type="InterPro" id="IPR001296">
    <property type="entry name" value="Glyco_trans_1"/>
</dbReference>
<dbReference type="InterPro" id="IPR028098">
    <property type="entry name" value="Glyco_trans_4-like_N"/>
</dbReference>
<reference evidence="3 4" key="1">
    <citation type="submission" date="2016-08" db="EMBL/GenBank/DDBJ databases">
        <title>Complete genome sequence of Bacillus muralis G25-68, a strain with toxicity to nematodes.</title>
        <authorList>
            <person name="Zheng Z."/>
        </authorList>
    </citation>
    <scope>NUCLEOTIDE SEQUENCE [LARGE SCALE GENOMIC DNA]</scope>
    <source>
        <strain evidence="3 4">G25-68</strain>
    </source>
</reference>
<dbReference type="RefSeq" id="WP_064467165.1">
    <property type="nucleotide sequence ID" value="NZ_CP017080.1"/>
</dbReference>
<keyword evidence="3" id="KW-0808">Transferase</keyword>
<dbReference type="KEGG" id="bmur:ABE28_022535"/>
<accession>A0A1B3XVA9</accession>
<evidence type="ECO:0000259" key="2">
    <source>
        <dbReference type="Pfam" id="PF13439"/>
    </source>
</evidence>
<dbReference type="Proteomes" id="UP000077926">
    <property type="component" value="Chromosome"/>
</dbReference>
<dbReference type="SUPFAM" id="SSF53756">
    <property type="entry name" value="UDP-Glycosyltransferase/glycogen phosphorylase"/>
    <property type="match status" value="1"/>
</dbReference>
<protein>
    <submittedName>
        <fullName evidence="3">Glycosyl transferase family 1</fullName>
    </submittedName>
</protein>
<dbReference type="CDD" id="cd03801">
    <property type="entry name" value="GT4_PimA-like"/>
    <property type="match status" value="1"/>
</dbReference>
<proteinExistence type="predicted"/>
<keyword evidence="4" id="KW-1185">Reference proteome</keyword>
<dbReference type="GO" id="GO:0016757">
    <property type="term" value="F:glycosyltransferase activity"/>
    <property type="evidence" value="ECO:0007669"/>
    <property type="project" value="InterPro"/>
</dbReference>
<dbReference type="AlphaFoldDB" id="A0A1B3XVA9"/>
<dbReference type="Pfam" id="PF13439">
    <property type="entry name" value="Glyco_transf_4"/>
    <property type="match status" value="1"/>
</dbReference>
<dbReference type="OrthoDB" id="9815550at2"/>
<dbReference type="STRING" id="264697.ABE28_022535"/>
<evidence type="ECO:0000313" key="3">
    <source>
        <dbReference type="EMBL" id="AOH57131.1"/>
    </source>
</evidence>
<dbReference type="Gene3D" id="3.40.50.2000">
    <property type="entry name" value="Glycogen Phosphorylase B"/>
    <property type="match status" value="2"/>
</dbReference>
<feature type="domain" description="Glycosyl transferase family 1" evidence="1">
    <location>
        <begin position="191"/>
        <end position="363"/>
    </location>
</feature>
<name>A0A1B3XVA9_9BACI</name>
<gene>
    <name evidence="3" type="ORF">ABE28_022535</name>
</gene>